<evidence type="ECO:0000313" key="1">
    <source>
        <dbReference type="EMBL" id="AMY12881.1"/>
    </source>
</evidence>
<proteinExistence type="predicted"/>
<dbReference type="Proteomes" id="UP000076079">
    <property type="component" value="Chromosome"/>
</dbReference>
<dbReference type="STRING" id="1855912.LuPra_06165"/>
<gene>
    <name evidence="1" type="ORF">LuPra_06165</name>
</gene>
<organism evidence="1 2">
    <name type="scientific">Luteitalea pratensis</name>
    <dbReference type="NCBI Taxonomy" id="1855912"/>
    <lineage>
        <taxon>Bacteria</taxon>
        <taxon>Pseudomonadati</taxon>
        <taxon>Acidobacteriota</taxon>
        <taxon>Vicinamibacteria</taxon>
        <taxon>Vicinamibacterales</taxon>
        <taxon>Vicinamibacteraceae</taxon>
        <taxon>Luteitalea</taxon>
    </lineage>
</organism>
<dbReference type="AlphaFoldDB" id="A0A143PWY8"/>
<protein>
    <submittedName>
        <fullName evidence="1">Uncharacterized protein</fullName>
    </submittedName>
</protein>
<sequence>MQDLAFLARWERNAGRSLSVARGIYLRLPGDARLWLQAREYNNPERVTIGWALMVEPQVKWQSM</sequence>
<accession>A0A143PWY8</accession>
<reference evidence="2" key="2">
    <citation type="submission" date="2016-04" db="EMBL/GenBank/DDBJ databases">
        <title>First Complete Genome Sequence of a Subdivision 6 Acidobacterium.</title>
        <authorList>
            <person name="Huang S."/>
            <person name="Vieira S."/>
            <person name="Bunk B."/>
            <person name="Riedel T."/>
            <person name="Sproeer C."/>
            <person name="Overmann J."/>
        </authorList>
    </citation>
    <scope>NUCLEOTIDE SEQUENCE [LARGE SCALE GENOMIC DNA]</scope>
    <source>
        <strain evidence="2">DSM 100886 HEG_-6_39</strain>
    </source>
</reference>
<reference evidence="1 2" key="1">
    <citation type="journal article" date="2016" name="Genome Announc.">
        <title>First Complete Genome Sequence of a Subdivision 6 Acidobacterium Strain.</title>
        <authorList>
            <person name="Huang S."/>
            <person name="Vieira S."/>
            <person name="Bunk B."/>
            <person name="Riedel T."/>
            <person name="Sproer C."/>
            <person name="Overmann J."/>
        </authorList>
    </citation>
    <scope>NUCLEOTIDE SEQUENCE [LARGE SCALE GENOMIC DNA]</scope>
    <source>
        <strain evidence="2">DSM 100886 HEG_-6_39</strain>
    </source>
</reference>
<dbReference type="EMBL" id="CP015136">
    <property type="protein sequence ID" value="AMY12881.1"/>
    <property type="molecule type" value="Genomic_DNA"/>
</dbReference>
<dbReference type="KEGG" id="abac:LuPra_06165"/>
<keyword evidence="2" id="KW-1185">Reference proteome</keyword>
<evidence type="ECO:0000313" key="2">
    <source>
        <dbReference type="Proteomes" id="UP000076079"/>
    </source>
</evidence>
<name>A0A143PWY8_LUTPR</name>